<dbReference type="Proteomes" id="UP000265566">
    <property type="component" value="Chromosome 7"/>
</dbReference>
<dbReference type="Gramene" id="rna40250">
    <property type="protein sequence ID" value="RHN45830.1"/>
    <property type="gene ID" value="gene40250"/>
</dbReference>
<dbReference type="SUPFAM" id="SSF81383">
    <property type="entry name" value="F-box domain"/>
    <property type="match status" value="1"/>
</dbReference>
<sequence length="383" mass="44849">MSAHHQPKLRRTFSGTRISRVFLPDELIMEVLSFLSVKYLMRFKCVCKSWKTIISDPTFVKLHLKISARNKHLALFSILFRHSSYFSIAGFSLCRLLKNKSINLANKPNFRLKDVYGFLYPVGSCNGLLCLFGYFSINNYEETLLYLWNPATRTLSDKILFLRQYELTNEVRVFSFGDKVWRNIQSFPMVPVFHTHSLHESSIKHGVHVNGTLNWLGIQSEFHNEHQIDWKHISNDKFVIISLDLSTEAYCQLLPPRGFDKVSCVQPTLVVLLDSLCLSHDFNGTDFIIWQMKEFGVQESWIRLLKISYWSLTKLPYDHRLSLFPLCLYENNDTLILAWRGKKDNIIPILYNLRNSRVKKSRLTYEIEWVLTKDYVESLVSTS</sequence>
<reference evidence="3 6" key="2">
    <citation type="journal article" date="2014" name="BMC Genomics">
        <title>An improved genome release (version Mt4.0) for the model legume Medicago truncatula.</title>
        <authorList>
            <person name="Tang H."/>
            <person name="Krishnakumar V."/>
            <person name="Bidwell S."/>
            <person name="Rosen B."/>
            <person name="Chan A."/>
            <person name="Zhou S."/>
            <person name="Gentzbittel L."/>
            <person name="Childs K.L."/>
            <person name="Yandell M."/>
            <person name="Gundlach H."/>
            <person name="Mayer K.F."/>
            <person name="Schwartz D.C."/>
            <person name="Town C.D."/>
        </authorList>
    </citation>
    <scope>GENOME REANNOTATION</scope>
    <source>
        <strain evidence="3">A17</strain>
        <strain evidence="5 6">cv. Jemalong A17</strain>
    </source>
</reference>
<dbReference type="Pfam" id="PF00646">
    <property type="entry name" value="F-box"/>
    <property type="match status" value="1"/>
</dbReference>
<accession>A0A072U9V7</accession>
<keyword evidence="1" id="KW-0472">Membrane</keyword>
<protein>
    <submittedName>
        <fullName evidence="3">F-box protein interaction domain protein</fullName>
    </submittedName>
    <submittedName>
        <fullName evidence="4">Putative F-box domain, galactose oxidase/kelch, beta-propeller, F-box associated interaction</fullName>
    </submittedName>
</protein>
<dbReference type="CDD" id="cd22157">
    <property type="entry name" value="F-box_AtFBW1-like"/>
    <property type="match status" value="1"/>
</dbReference>
<dbReference type="NCBIfam" id="TIGR01640">
    <property type="entry name" value="F_box_assoc_1"/>
    <property type="match status" value="1"/>
</dbReference>
<organism evidence="3 6">
    <name type="scientific">Medicago truncatula</name>
    <name type="common">Barrel medic</name>
    <name type="synonym">Medicago tribuloides</name>
    <dbReference type="NCBI Taxonomy" id="3880"/>
    <lineage>
        <taxon>Eukaryota</taxon>
        <taxon>Viridiplantae</taxon>
        <taxon>Streptophyta</taxon>
        <taxon>Embryophyta</taxon>
        <taxon>Tracheophyta</taxon>
        <taxon>Spermatophyta</taxon>
        <taxon>Magnoliopsida</taxon>
        <taxon>eudicotyledons</taxon>
        <taxon>Gunneridae</taxon>
        <taxon>Pentapetalae</taxon>
        <taxon>rosids</taxon>
        <taxon>fabids</taxon>
        <taxon>Fabales</taxon>
        <taxon>Fabaceae</taxon>
        <taxon>Papilionoideae</taxon>
        <taxon>50 kb inversion clade</taxon>
        <taxon>NPAAA clade</taxon>
        <taxon>Hologalegina</taxon>
        <taxon>IRL clade</taxon>
        <taxon>Trifolieae</taxon>
        <taxon>Medicago</taxon>
    </lineage>
</organism>
<evidence type="ECO:0000313" key="3">
    <source>
        <dbReference type="EMBL" id="KEH22635.1"/>
    </source>
</evidence>
<dbReference type="EnsemblPlants" id="KEH22635">
    <property type="protein sequence ID" value="KEH22635"/>
    <property type="gene ID" value="MTR_7g056200"/>
</dbReference>
<dbReference type="EMBL" id="CM001223">
    <property type="protein sequence ID" value="KEH22635.1"/>
    <property type="molecule type" value="Genomic_DNA"/>
</dbReference>
<keyword evidence="1" id="KW-1133">Transmembrane helix</keyword>
<dbReference type="EMBL" id="PSQE01000007">
    <property type="protein sequence ID" value="RHN45830.1"/>
    <property type="molecule type" value="Genomic_DNA"/>
</dbReference>
<dbReference type="Proteomes" id="UP000002051">
    <property type="component" value="Unassembled WGS sequence"/>
</dbReference>
<evidence type="ECO:0000313" key="4">
    <source>
        <dbReference type="EMBL" id="RHN45830.1"/>
    </source>
</evidence>
<gene>
    <name evidence="3" type="ordered locus">MTR_7g056200</name>
    <name evidence="4" type="ORF">MtrunA17_Chr7g0235731</name>
</gene>
<dbReference type="Gene3D" id="1.20.1280.50">
    <property type="match status" value="1"/>
</dbReference>
<name>A0A072U9V7_MEDTR</name>
<dbReference type="AlphaFoldDB" id="A0A072U9V7"/>
<reference evidence="3 6" key="1">
    <citation type="journal article" date="2011" name="Nature">
        <title>The Medicago genome provides insight into the evolution of rhizobial symbioses.</title>
        <authorList>
            <person name="Young N.D."/>
            <person name="Debelle F."/>
            <person name="Oldroyd G.E."/>
            <person name="Geurts R."/>
            <person name="Cannon S.B."/>
            <person name="Udvardi M.K."/>
            <person name="Benedito V.A."/>
            <person name="Mayer K.F."/>
            <person name="Gouzy J."/>
            <person name="Schoof H."/>
            <person name="Van de Peer Y."/>
            <person name="Proost S."/>
            <person name="Cook D.R."/>
            <person name="Meyers B.C."/>
            <person name="Spannagl M."/>
            <person name="Cheung F."/>
            <person name="De Mita S."/>
            <person name="Krishnakumar V."/>
            <person name="Gundlach H."/>
            <person name="Zhou S."/>
            <person name="Mudge J."/>
            <person name="Bharti A.K."/>
            <person name="Murray J.D."/>
            <person name="Naoumkina M.A."/>
            <person name="Rosen B."/>
            <person name="Silverstein K.A."/>
            <person name="Tang H."/>
            <person name="Rombauts S."/>
            <person name="Zhao P.X."/>
            <person name="Zhou P."/>
            <person name="Barbe V."/>
            <person name="Bardou P."/>
            <person name="Bechner M."/>
            <person name="Bellec A."/>
            <person name="Berger A."/>
            <person name="Berges H."/>
            <person name="Bidwell S."/>
            <person name="Bisseling T."/>
            <person name="Choisne N."/>
            <person name="Couloux A."/>
            <person name="Denny R."/>
            <person name="Deshpande S."/>
            <person name="Dai X."/>
            <person name="Doyle J.J."/>
            <person name="Dudez A.M."/>
            <person name="Farmer A.D."/>
            <person name="Fouteau S."/>
            <person name="Franken C."/>
            <person name="Gibelin C."/>
            <person name="Gish J."/>
            <person name="Goldstein S."/>
            <person name="Gonzalez A.J."/>
            <person name="Green P.J."/>
            <person name="Hallab A."/>
            <person name="Hartog M."/>
            <person name="Hua A."/>
            <person name="Humphray S.J."/>
            <person name="Jeong D.H."/>
            <person name="Jing Y."/>
            <person name="Jocker A."/>
            <person name="Kenton S.M."/>
            <person name="Kim D.J."/>
            <person name="Klee K."/>
            <person name="Lai H."/>
            <person name="Lang C."/>
            <person name="Lin S."/>
            <person name="Macmil S.L."/>
            <person name="Magdelenat G."/>
            <person name="Matthews L."/>
            <person name="McCorrison J."/>
            <person name="Monaghan E.L."/>
            <person name="Mun J.H."/>
            <person name="Najar F.Z."/>
            <person name="Nicholson C."/>
            <person name="Noirot C."/>
            <person name="O'Bleness M."/>
            <person name="Paule C.R."/>
            <person name="Poulain J."/>
            <person name="Prion F."/>
            <person name="Qin B."/>
            <person name="Qu C."/>
            <person name="Retzel E.F."/>
            <person name="Riddle C."/>
            <person name="Sallet E."/>
            <person name="Samain S."/>
            <person name="Samson N."/>
            <person name="Sanders I."/>
            <person name="Saurat O."/>
            <person name="Scarpelli C."/>
            <person name="Schiex T."/>
            <person name="Segurens B."/>
            <person name="Severin A.J."/>
            <person name="Sherrier D.J."/>
            <person name="Shi R."/>
            <person name="Sims S."/>
            <person name="Singer S.R."/>
            <person name="Sinharoy S."/>
            <person name="Sterck L."/>
            <person name="Viollet A."/>
            <person name="Wang B.B."/>
            <person name="Wang K."/>
            <person name="Wang M."/>
            <person name="Wang X."/>
            <person name="Warfsmann J."/>
            <person name="Weissenbach J."/>
            <person name="White D.D."/>
            <person name="White J.D."/>
            <person name="Wiley G.B."/>
            <person name="Wincker P."/>
            <person name="Xing Y."/>
            <person name="Yang L."/>
            <person name="Yao Z."/>
            <person name="Ying F."/>
            <person name="Zhai J."/>
            <person name="Zhou L."/>
            <person name="Zuber A."/>
            <person name="Denarie J."/>
            <person name="Dixon R.A."/>
            <person name="May G.D."/>
            <person name="Schwartz D.C."/>
            <person name="Rogers J."/>
            <person name="Quetier F."/>
            <person name="Town C.D."/>
            <person name="Roe B.A."/>
        </authorList>
    </citation>
    <scope>NUCLEOTIDE SEQUENCE [LARGE SCALE GENOMIC DNA]</scope>
    <source>
        <strain evidence="3">A17</strain>
        <strain evidence="5 6">cv. Jemalong A17</strain>
    </source>
</reference>
<feature type="domain" description="F-box" evidence="2">
    <location>
        <begin position="17"/>
        <end position="62"/>
    </location>
</feature>
<dbReference type="HOGENOM" id="CLU_027176_0_1_1"/>
<evidence type="ECO:0000256" key="1">
    <source>
        <dbReference type="SAM" id="Phobius"/>
    </source>
</evidence>
<dbReference type="InterPro" id="IPR050796">
    <property type="entry name" value="SCF_F-box_component"/>
</dbReference>
<dbReference type="InterPro" id="IPR011043">
    <property type="entry name" value="Gal_Oxase/kelch_b-propeller"/>
</dbReference>
<feature type="transmembrane region" description="Helical" evidence="1">
    <location>
        <begin position="115"/>
        <end position="137"/>
    </location>
</feature>
<dbReference type="InterPro" id="IPR001810">
    <property type="entry name" value="F-box_dom"/>
</dbReference>
<dbReference type="SMART" id="SM00256">
    <property type="entry name" value="FBOX"/>
    <property type="match status" value="1"/>
</dbReference>
<dbReference type="PANTHER" id="PTHR31672">
    <property type="entry name" value="BNACNNG10540D PROTEIN"/>
    <property type="match status" value="1"/>
</dbReference>
<proteinExistence type="predicted"/>
<dbReference type="SUPFAM" id="SSF50965">
    <property type="entry name" value="Galactose oxidase, central domain"/>
    <property type="match status" value="1"/>
</dbReference>
<dbReference type="PANTHER" id="PTHR31672:SF13">
    <property type="entry name" value="F-BOX PROTEIN CPR30-LIKE"/>
    <property type="match status" value="1"/>
</dbReference>
<reference evidence="4" key="4">
    <citation type="journal article" date="2018" name="Nat. Plants">
        <title>Whole-genome landscape of Medicago truncatula symbiotic genes.</title>
        <authorList>
            <person name="Pecrix Y."/>
            <person name="Gamas P."/>
            <person name="Carrere S."/>
        </authorList>
    </citation>
    <scope>NUCLEOTIDE SEQUENCE</scope>
    <source>
        <tissue evidence="4">Leaves</tissue>
    </source>
</reference>
<dbReference type="STRING" id="3880.A0A072U9V7"/>
<dbReference type="InterPro" id="IPR036047">
    <property type="entry name" value="F-box-like_dom_sf"/>
</dbReference>
<evidence type="ECO:0000259" key="2">
    <source>
        <dbReference type="PROSITE" id="PS50181"/>
    </source>
</evidence>
<keyword evidence="1" id="KW-0812">Transmembrane</keyword>
<reference evidence="5" key="3">
    <citation type="submission" date="2015-04" db="UniProtKB">
        <authorList>
            <consortium name="EnsemblPlants"/>
        </authorList>
    </citation>
    <scope>IDENTIFICATION</scope>
    <source>
        <strain evidence="5">cv. Jemalong A17</strain>
    </source>
</reference>
<evidence type="ECO:0000313" key="5">
    <source>
        <dbReference type="EnsemblPlants" id="KEH22635"/>
    </source>
</evidence>
<dbReference type="InterPro" id="IPR017451">
    <property type="entry name" value="F-box-assoc_interact_dom"/>
</dbReference>
<dbReference type="PROSITE" id="PS50181">
    <property type="entry name" value="FBOX"/>
    <property type="match status" value="1"/>
</dbReference>
<evidence type="ECO:0000313" key="6">
    <source>
        <dbReference type="Proteomes" id="UP000002051"/>
    </source>
</evidence>
<keyword evidence="6" id="KW-1185">Reference proteome</keyword>